<proteinExistence type="predicted"/>
<protein>
    <submittedName>
        <fullName evidence="3">Transmembrane protein (PGPGW)</fullName>
    </submittedName>
</protein>
<feature type="transmembrane region" description="Helical" evidence="2">
    <location>
        <begin position="70"/>
        <end position="99"/>
    </location>
</feature>
<dbReference type="EMBL" id="CP036275">
    <property type="protein sequence ID" value="QDU39989.1"/>
    <property type="molecule type" value="Genomic_DNA"/>
</dbReference>
<dbReference type="AlphaFoldDB" id="A0A517ZC12"/>
<evidence type="ECO:0000313" key="4">
    <source>
        <dbReference type="Proteomes" id="UP000320496"/>
    </source>
</evidence>
<accession>A0A517ZC12</accession>
<sequence length="156" mass="17647">MPEWLELDPGLAWWVVSLSVLTFFGTLLAIPVLLVRMPADYFLRTSPPPDSFRAEHPLVRWAIRIAKNGLGAVFVIAGVAMLVLPGQGILTILIGITLLDLPGKRRVELALIRREAVLKGINWMRRRANRPPLQLPQRRRLGFREPEQDNQNAEKS</sequence>
<organism evidence="3 4">
    <name type="scientific">Maioricimonas rarisocia</name>
    <dbReference type="NCBI Taxonomy" id="2528026"/>
    <lineage>
        <taxon>Bacteria</taxon>
        <taxon>Pseudomonadati</taxon>
        <taxon>Planctomycetota</taxon>
        <taxon>Planctomycetia</taxon>
        <taxon>Planctomycetales</taxon>
        <taxon>Planctomycetaceae</taxon>
        <taxon>Maioricimonas</taxon>
    </lineage>
</organism>
<dbReference type="KEGG" id="mri:Mal4_43430"/>
<evidence type="ECO:0000313" key="3">
    <source>
        <dbReference type="EMBL" id="QDU39989.1"/>
    </source>
</evidence>
<feature type="region of interest" description="Disordered" evidence="1">
    <location>
        <begin position="135"/>
        <end position="156"/>
    </location>
</feature>
<reference evidence="3 4" key="1">
    <citation type="submission" date="2019-02" db="EMBL/GenBank/DDBJ databases">
        <title>Deep-cultivation of Planctomycetes and their phenomic and genomic characterization uncovers novel biology.</title>
        <authorList>
            <person name="Wiegand S."/>
            <person name="Jogler M."/>
            <person name="Boedeker C."/>
            <person name="Pinto D."/>
            <person name="Vollmers J."/>
            <person name="Rivas-Marin E."/>
            <person name="Kohn T."/>
            <person name="Peeters S.H."/>
            <person name="Heuer A."/>
            <person name="Rast P."/>
            <person name="Oberbeckmann S."/>
            <person name="Bunk B."/>
            <person name="Jeske O."/>
            <person name="Meyerdierks A."/>
            <person name="Storesund J.E."/>
            <person name="Kallscheuer N."/>
            <person name="Luecker S."/>
            <person name="Lage O.M."/>
            <person name="Pohl T."/>
            <person name="Merkel B.J."/>
            <person name="Hornburger P."/>
            <person name="Mueller R.-W."/>
            <person name="Bruemmer F."/>
            <person name="Labrenz M."/>
            <person name="Spormann A.M."/>
            <person name="Op den Camp H."/>
            <person name="Overmann J."/>
            <person name="Amann R."/>
            <person name="Jetten M.S.M."/>
            <person name="Mascher T."/>
            <person name="Medema M.H."/>
            <person name="Devos D.P."/>
            <person name="Kaster A.-K."/>
            <person name="Ovreas L."/>
            <person name="Rohde M."/>
            <person name="Galperin M.Y."/>
            <person name="Jogler C."/>
        </authorList>
    </citation>
    <scope>NUCLEOTIDE SEQUENCE [LARGE SCALE GENOMIC DNA]</scope>
    <source>
        <strain evidence="3 4">Mal4</strain>
    </source>
</reference>
<keyword evidence="2 3" id="KW-0812">Transmembrane</keyword>
<feature type="compositionally biased region" description="Basic and acidic residues" evidence="1">
    <location>
        <begin position="142"/>
        <end position="156"/>
    </location>
</feature>
<gene>
    <name evidence="3" type="ORF">Mal4_43430</name>
</gene>
<dbReference type="Pfam" id="PF09656">
    <property type="entry name" value="PGPGW"/>
    <property type="match status" value="1"/>
</dbReference>
<evidence type="ECO:0000256" key="1">
    <source>
        <dbReference type="SAM" id="MobiDB-lite"/>
    </source>
</evidence>
<name>A0A517ZC12_9PLAN</name>
<evidence type="ECO:0000256" key="2">
    <source>
        <dbReference type="SAM" id="Phobius"/>
    </source>
</evidence>
<dbReference type="InterPro" id="IPR019099">
    <property type="entry name" value="Uncharacterised_PGPGW_TM"/>
</dbReference>
<dbReference type="RefSeq" id="WP_145371116.1">
    <property type="nucleotide sequence ID" value="NZ_CP036275.1"/>
</dbReference>
<dbReference type="Proteomes" id="UP000320496">
    <property type="component" value="Chromosome"/>
</dbReference>
<dbReference type="OrthoDB" id="9800130at2"/>
<keyword evidence="2" id="KW-1133">Transmembrane helix</keyword>
<feature type="transmembrane region" description="Helical" evidence="2">
    <location>
        <begin position="12"/>
        <end position="35"/>
    </location>
</feature>
<keyword evidence="4" id="KW-1185">Reference proteome</keyword>
<keyword evidence="2" id="KW-0472">Membrane</keyword>